<organism evidence="2 3">
    <name type="scientific">Taxus chinensis</name>
    <name type="common">Chinese yew</name>
    <name type="synonym">Taxus wallichiana var. chinensis</name>
    <dbReference type="NCBI Taxonomy" id="29808"/>
    <lineage>
        <taxon>Eukaryota</taxon>
        <taxon>Viridiplantae</taxon>
        <taxon>Streptophyta</taxon>
        <taxon>Embryophyta</taxon>
        <taxon>Tracheophyta</taxon>
        <taxon>Spermatophyta</taxon>
        <taxon>Pinopsida</taxon>
        <taxon>Pinidae</taxon>
        <taxon>Conifers II</taxon>
        <taxon>Cupressales</taxon>
        <taxon>Taxaceae</taxon>
        <taxon>Taxus</taxon>
    </lineage>
</organism>
<dbReference type="EMBL" id="JAHRHJ020000001">
    <property type="protein sequence ID" value="KAH9331752.1"/>
    <property type="molecule type" value="Genomic_DNA"/>
</dbReference>
<protein>
    <submittedName>
        <fullName evidence="2">Uncharacterized protein</fullName>
    </submittedName>
</protein>
<reference evidence="2 3" key="1">
    <citation type="journal article" date="2021" name="Nat. Plants">
        <title>The Taxus genome provides insights into paclitaxel biosynthesis.</title>
        <authorList>
            <person name="Xiong X."/>
            <person name="Gou J."/>
            <person name="Liao Q."/>
            <person name="Li Y."/>
            <person name="Zhou Q."/>
            <person name="Bi G."/>
            <person name="Li C."/>
            <person name="Du R."/>
            <person name="Wang X."/>
            <person name="Sun T."/>
            <person name="Guo L."/>
            <person name="Liang H."/>
            <person name="Lu P."/>
            <person name="Wu Y."/>
            <person name="Zhang Z."/>
            <person name="Ro D.K."/>
            <person name="Shang Y."/>
            <person name="Huang S."/>
            <person name="Yan J."/>
        </authorList>
    </citation>
    <scope>NUCLEOTIDE SEQUENCE [LARGE SCALE GENOMIC DNA]</scope>
    <source>
        <strain evidence="2">Ta-2019</strain>
    </source>
</reference>
<comment type="caution">
    <text evidence="2">The sequence shown here is derived from an EMBL/GenBank/DDBJ whole genome shotgun (WGS) entry which is preliminary data.</text>
</comment>
<feature type="compositionally biased region" description="Basic and acidic residues" evidence="1">
    <location>
        <begin position="60"/>
        <end position="69"/>
    </location>
</feature>
<feature type="non-terminal residue" evidence="2">
    <location>
        <position position="79"/>
    </location>
</feature>
<evidence type="ECO:0000313" key="3">
    <source>
        <dbReference type="Proteomes" id="UP000824469"/>
    </source>
</evidence>
<sequence length="79" mass="7760">VTDTGGGNVAMGMCETLGADDIVFGVVVDGMVDVTGATEVTYTAVIAGIGPNCETNGGKVDARSTKPDGVDAGVGARVR</sequence>
<dbReference type="AlphaFoldDB" id="A0AA38GZW7"/>
<proteinExistence type="predicted"/>
<evidence type="ECO:0000313" key="2">
    <source>
        <dbReference type="EMBL" id="KAH9331752.1"/>
    </source>
</evidence>
<name>A0AA38GZW7_TAXCH</name>
<gene>
    <name evidence="2" type="ORF">KI387_003860</name>
</gene>
<feature type="non-terminal residue" evidence="2">
    <location>
        <position position="1"/>
    </location>
</feature>
<dbReference type="Proteomes" id="UP000824469">
    <property type="component" value="Unassembled WGS sequence"/>
</dbReference>
<keyword evidence="3" id="KW-1185">Reference proteome</keyword>
<feature type="region of interest" description="Disordered" evidence="1">
    <location>
        <begin position="56"/>
        <end position="79"/>
    </location>
</feature>
<accession>A0AA38GZW7</accession>
<evidence type="ECO:0000256" key="1">
    <source>
        <dbReference type="SAM" id="MobiDB-lite"/>
    </source>
</evidence>